<reference evidence="2 3" key="1">
    <citation type="submission" date="2023-09" db="EMBL/GenBank/DDBJ databases">
        <title>Microbacterium fusihabitans sp. nov., Microbacterium phycihabitans sp. nov., and Microbacterium cervinum sp. nov., isolated from dried seaweeds of beach.</title>
        <authorList>
            <person name="Lee S.D."/>
        </authorList>
    </citation>
    <scope>NUCLEOTIDE SEQUENCE [LARGE SCALE GENOMIC DNA]</scope>
    <source>
        <strain evidence="2 3">KSW4-17</strain>
    </source>
</reference>
<feature type="transmembrane region" description="Helical" evidence="1">
    <location>
        <begin position="35"/>
        <end position="57"/>
    </location>
</feature>
<proteinExistence type="predicted"/>
<dbReference type="RefSeq" id="WP_315994242.1">
    <property type="nucleotide sequence ID" value="NZ_JAWDIS010000001.1"/>
</dbReference>
<comment type="caution">
    <text evidence="2">The sequence shown here is derived from an EMBL/GenBank/DDBJ whole genome shotgun (WGS) entry which is preliminary data.</text>
</comment>
<keyword evidence="1" id="KW-0812">Transmembrane</keyword>
<gene>
    <name evidence="2" type="ORF">RWH45_07475</name>
</gene>
<sequence>MNRGNLAPVLGWALVVIGLFNLVLAVVDISSGASVGNNVLSAALGVILVIAGVLQLATKGRTRR</sequence>
<evidence type="ECO:0000313" key="2">
    <source>
        <dbReference type="EMBL" id="MDU0367051.1"/>
    </source>
</evidence>
<keyword evidence="1" id="KW-1133">Transmembrane helix</keyword>
<keyword evidence="1" id="KW-0472">Membrane</keyword>
<dbReference type="EMBL" id="JAWDIS010000001">
    <property type="protein sequence ID" value="MDU0367051.1"/>
    <property type="molecule type" value="Genomic_DNA"/>
</dbReference>
<accession>A0ABU3T6Q2</accession>
<dbReference type="Proteomes" id="UP001263371">
    <property type="component" value="Unassembled WGS sequence"/>
</dbReference>
<organism evidence="2 3">
    <name type="scientific">Microbacterium galbum</name>
    <dbReference type="NCBI Taxonomy" id="3075994"/>
    <lineage>
        <taxon>Bacteria</taxon>
        <taxon>Bacillati</taxon>
        <taxon>Actinomycetota</taxon>
        <taxon>Actinomycetes</taxon>
        <taxon>Micrococcales</taxon>
        <taxon>Microbacteriaceae</taxon>
        <taxon>Microbacterium</taxon>
    </lineage>
</organism>
<protein>
    <submittedName>
        <fullName evidence="2">Uncharacterized protein</fullName>
    </submittedName>
</protein>
<name>A0ABU3T6Q2_9MICO</name>
<keyword evidence="3" id="KW-1185">Reference proteome</keyword>
<evidence type="ECO:0000313" key="3">
    <source>
        <dbReference type="Proteomes" id="UP001263371"/>
    </source>
</evidence>
<evidence type="ECO:0000256" key="1">
    <source>
        <dbReference type="SAM" id="Phobius"/>
    </source>
</evidence>